<dbReference type="CDD" id="cd06171">
    <property type="entry name" value="Sigma70_r4"/>
    <property type="match status" value="1"/>
</dbReference>
<dbReference type="Gene3D" id="1.10.10.10">
    <property type="entry name" value="Winged helix-like DNA-binding domain superfamily/Winged helix DNA-binding domain"/>
    <property type="match status" value="2"/>
</dbReference>
<dbReference type="PANTHER" id="PTHR30603">
    <property type="entry name" value="RNA POLYMERASE SIGMA FACTOR RPO"/>
    <property type="match status" value="1"/>
</dbReference>
<evidence type="ECO:0000256" key="3">
    <source>
        <dbReference type="ARBA" id="ARBA00023125"/>
    </source>
</evidence>
<feature type="domain" description="RNA polymerase sigma-70" evidence="7">
    <location>
        <begin position="428"/>
        <end position="454"/>
    </location>
</feature>
<evidence type="ECO:0000256" key="4">
    <source>
        <dbReference type="ARBA" id="ARBA00023163"/>
    </source>
</evidence>
<comment type="similarity">
    <text evidence="5">Belongs to the sigma-70 factor family.</text>
</comment>
<dbReference type="PANTHER" id="PTHR30603:SF47">
    <property type="entry name" value="RNA POLYMERASE SIGMA FACTOR SIGD, CHLOROPLASTIC"/>
    <property type="match status" value="1"/>
</dbReference>
<dbReference type="InterPro" id="IPR007627">
    <property type="entry name" value="RNA_pol_sigma70_r2"/>
</dbReference>
<evidence type="ECO:0000259" key="7">
    <source>
        <dbReference type="PROSITE" id="PS00716"/>
    </source>
</evidence>
<dbReference type="Pfam" id="PF00140">
    <property type="entry name" value="Sigma70_r1_2"/>
    <property type="match status" value="1"/>
</dbReference>
<sequence length="469" mass="52460">MGTQPGSRASWIRRPKTARGRGTAEVVRSLVVLSSVRAAGDYVSRSNPGMFRGPRTFDRRPHLMNSTTLEFTATTDVDGGTSNDPLELHFRKMSQFPLLTHAEELALARRLERADLSITRALLGCQEGREALLEIARSLRDHETRIEDVERNPNPEDEKLSVRIEQAVADATRKGPTRSRPRAHGLRIHPQALRPVVEQLGERSAREPKNAPLRAALEAIEKGQLEGNRATAEFIHANLRIVVTFARRYRGMPLVDLIQEGNLGLLRAVDKFDHRRGLRFSTYAAWWIRHALSRALADQSKMIRLPVHLTGTVQRVRRAEERLLRETGKEPTVPDLAARTGLPVEQVKRALEVVAQPISLETPTGGAGEREAAELGDFVADQSAQPADEAVAESELRDEARLLLAELPEREAEVIRLRYGLNGGAQRTLEEIGKSLSLSRERARQLERDALRKLRAASEKRRLRAHLTG</sequence>
<dbReference type="SUPFAM" id="SSF88946">
    <property type="entry name" value="Sigma2 domain of RNA polymerase sigma factors"/>
    <property type="match status" value="1"/>
</dbReference>
<dbReference type="NCBIfam" id="TIGR02937">
    <property type="entry name" value="sigma70-ECF"/>
    <property type="match status" value="1"/>
</dbReference>
<name>A0A0K1PZI1_9BACT</name>
<dbReference type="InterPro" id="IPR036388">
    <property type="entry name" value="WH-like_DNA-bd_sf"/>
</dbReference>
<comment type="function">
    <text evidence="5">Sigma factors are initiation factors that promote the attachment of RNA polymerase to specific initiation sites and are then released.</text>
</comment>
<dbReference type="AlphaFoldDB" id="A0A0K1PZI1"/>
<dbReference type="EMBL" id="CP012333">
    <property type="protein sequence ID" value="AKU98902.1"/>
    <property type="molecule type" value="Genomic_DNA"/>
</dbReference>
<keyword evidence="2 5" id="KW-0731">Sigma factor</keyword>
<dbReference type="SUPFAM" id="SSF88659">
    <property type="entry name" value="Sigma3 and sigma4 domains of RNA polymerase sigma factors"/>
    <property type="match status" value="2"/>
</dbReference>
<dbReference type="PROSITE" id="PS00716">
    <property type="entry name" value="SIGMA70_2"/>
    <property type="match status" value="1"/>
</dbReference>
<dbReference type="GO" id="GO:0016987">
    <property type="term" value="F:sigma factor activity"/>
    <property type="evidence" value="ECO:0007669"/>
    <property type="project" value="UniProtKB-KW"/>
</dbReference>
<evidence type="ECO:0000256" key="2">
    <source>
        <dbReference type="ARBA" id="ARBA00023082"/>
    </source>
</evidence>
<organism evidence="8 9">
    <name type="scientific">Labilithrix luteola</name>
    <dbReference type="NCBI Taxonomy" id="1391654"/>
    <lineage>
        <taxon>Bacteria</taxon>
        <taxon>Pseudomonadati</taxon>
        <taxon>Myxococcota</taxon>
        <taxon>Polyangia</taxon>
        <taxon>Polyangiales</taxon>
        <taxon>Labilitrichaceae</taxon>
        <taxon>Labilithrix</taxon>
    </lineage>
</organism>
<dbReference type="InterPro" id="IPR013325">
    <property type="entry name" value="RNA_pol_sigma_r2"/>
</dbReference>
<dbReference type="InterPro" id="IPR000943">
    <property type="entry name" value="RNA_pol_sigma70"/>
</dbReference>
<keyword evidence="3 5" id="KW-0238">DNA-binding</keyword>
<gene>
    <name evidence="8" type="ORF">AKJ09_05566</name>
</gene>
<keyword evidence="9" id="KW-1185">Reference proteome</keyword>
<evidence type="ECO:0000313" key="8">
    <source>
        <dbReference type="EMBL" id="AKU98902.1"/>
    </source>
</evidence>
<reference evidence="8 9" key="1">
    <citation type="submission" date="2015-08" db="EMBL/GenBank/DDBJ databases">
        <authorList>
            <person name="Babu N.S."/>
            <person name="Beckwith C.J."/>
            <person name="Beseler K.G."/>
            <person name="Brison A."/>
            <person name="Carone J.V."/>
            <person name="Caskin T.P."/>
            <person name="Diamond M."/>
            <person name="Durham M.E."/>
            <person name="Foxe J.M."/>
            <person name="Go M."/>
            <person name="Henderson B.A."/>
            <person name="Jones I.B."/>
            <person name="McGettigan J.A."/>
            <person name="Micheletti S.J."/>
            <person name="Nasrallah M.E."/>
            <person name="Ortiz D."/>
            <person name="Piller C.R."/>
            <person name="Privatt S.R."/>
            <person name="Schneider S.L."/>
            <person name="Sharp S."/>
            <person name="Smith T.C."/>
            <person name="Stanton J.D."/>
            <person name="Ullery H.E."/>
            <person name="Wilson R.J."/>
            <person name="Serrano M.G."/>
            <person name="Buck G."/>
            <person name="Lee V."/>
            <person name="Wang Y."/>
            <person name="Carvalho R."/>
            <person name="Voegtly L."/>
            <person name="Shi R."/>
            <person name="Duckworth R."/>
            <person name="Johnson A."/>
            <person name="Loviza R."/>
            <person name="Walstead R."/>
            <person name="Shah Z."/>
            <person name="Kiflezghi M."/>
            <person name="Wade K."/>
            <person name="Ball S.L."/>
            <person name="Bradley K.W."/>
            <person name="Asai D.J."/>
            <person name="Bowman C.A."/>
            <person name="Russell D.A."/>
            <person name="Pope W.H."/>
            <person name="Jacobs-Sera D."/>
            <person name="Hendrix R.W."/>
            <person name="Hatfull G.F."/>
        </authorList>
    </citation>
    <scope>NUCLEOTIDE SEQUENCE [LARGE SCALE GENOMIC DNA]</scope>
    <source>
        <strain evidence="8 9">DSM 27648</strain>
    </source>
</reference>
<dbReference type="STRING" id="1391654.AKJ09_05566"/>
<dbReference type="GO" id="GO:0006352">
    <property type="term" value="P:DNA-templated transcription initiation"/>
    <property type="evidence" value="ECO:0007669"/>
    <property type="project" value="InterPro"/>
</dbReference>
<dbReference type="InterPro" id="IPR007624">
    <property type="entry name" value="RNA_pol_sigma70_r3"/>
</dbReference>
<dbReference type="PROSITE" id="PS00715">
    <property type="entry name" value="SIGMA70_1"/>
    <property type="match status" value="1"/>
</dbReference>
<keyword evidence="4 5" id="KW-0804">Transcription</keyword>
<dbReference type="InterPro" id="IPR009042">
    <property type="entry name" value="RNA_pol_sigma70_r1_2"/>
</dbReference>
<evidence type="ECO:0000259" key="6">
    <source>
        <dbReference type="PROSITE" id="PS00715"/>
    </source>
</evidence>
<dbReference type="GO" id="GO:0003677">
    <property type="term" value="F:DNA binding"/>
    <property type="evidence" value="ECO:0007669"/>
    <property type="project" value="UniProtKB-KW"/>
</dbReference>
<dbReference type="PATRIC" id="fig|1391654.3.peg.5643"/>
<dbReference type="InterPro" id="IPR014284">
    <property type="entry name" value="RNA_pol_sigma-70_dom"/>
</dbReference>
<proteinExistence type="inferred from homology"/>
<dbReference type="InterPro" id="IPR050239">
    <property type="entry name" value="Sigma-70_RNA_pol_init_factors"/>
</dbReference>
<evidence type="ECO:0000313" key="9">
    <source>
        <dbReference type="Proteomes" id="UP000064967"/>
    </source>
</evidence>
<evidence type="ECO:0000256" key="1">
    <source>
        <dbReference type="ARBA" id="ARBA00023015"/>
    </source>
</evidence>
<keyword evidence="1 5" id="KW-0805">Transcription regulation</keyword>
<dbReference type="Pfam" id="PF04545">
    <property type="entry name" value="Sigma70_r4"/>
    <property type="match status" value="1"/>
</dbReference>
<accession>A0A0K1PZI1</accession>
<dbReference type="Pfam" id="PF04539">
    <property type="entry name" value="Sigma70_r3"/>
    <property type="match status" value="1"/>
</dbReference>
<dbReference type="InterPro" id="IPR013324">
    <property type="entry name" value="RNA_pol_sigma_r3/r4-like"/>
</dbReference>
<dbReference type="InterPro" id="IPR007630">
    <property type="entry name" value="RNA_pol_sigma70_r4"/>
</dbReference>
<feature type="domain" description="RNA polymerase sigma-70" evidence="6">
    <location>
        <begin position="256"/>
        <end position="269"/>
    </location>
</feature>
<dbReference type="KEGG" id="llu:AKJ09_05566"/>
<protein>
    <recommendedName>
        <fullName evidence="5">RNA polymerase sigma factor</fullName>
    </recommendedName>
</protein>
<evidence type="ECO:0000256" key="5">
    <source>
        <dbReference type="RuleBase" id="RU362124"/>
    </source>
</evidence>
<dbReference type="PRINTS" id="PR00046">
    <property type="entry name" value="SIGMA70FCT"/>
</dbReference>
<dbReference type="Proteomes" id="UP000064967">
    <property type="component" value="Chromosome"/>
</dbReference>
<dbReference type="Gene3D" id="1.10.601.10">
    <property type="entry name" value="RNA Polymerase Primary Sigma Factor"/>
    <property type="match status" value="2"/>
</dbReference>
<dbReference type="Pfam" id="PF04542">
    <property type="entry name" value="Sigma70_r2"/>
    <property type="match status" value="1"/>
</dbReference>